<reference evidence="1 2" key="1">
    <citation type="submission" date="2018-06" db="EMBL/GenBank/DDBJ databases">
        <title>Azoarcus communis strain SWub3 genome.</title>
        <authorList>
            <person name="Zorraquino Salvo V."/>
            <person name="Toubiana D."/>
            <person name="Blumwald E."/>
        </authorList>
    </citation>
    <scope>NUCLEOTIDE SEQUENCE [LARGE SCALE GENOMIC DNA]</scope>
    <source>
        <strain evidence="1 2">SWub3</strain>
    </source>
</reference>
<protein>
    <submittedName>
        <fullName evidence="1">Uncharacterized protein</fullName>
    </submittedName>
</protein>
<accession>A0A323UQI5</accession>
<dbReference type="EMBL" id="QKOE01000046">
    <property type="protein sequence ID" value="PZA14283.1"/>
    <property type="molecule type" value="Genomic_DNA"/>
</dbReference>
<dbReference type="OrthoDB" id="9815791at2"/>
<keyword evidence="2" id="KW-1185">Reference proteome</keyword>
<dbReference type="AlphaFoldDB" id="A0A323UQI5"/>
<organism evidence="1 2">
    <name type="scientific">Parazoarcus communis SWub3 = DSM 12120</name>
    <dbReference type="NCBI Taxonomy" id="1121029"/>
    <lineage>
        <taxon>Bacteria</taxon>
        <taxon>Pseudomonadati</taxon>
        <taxon>Pseudomonadota</taxon>
        <taxon>Betaproteobacteria</taxon>
        <taxon>Rhodocyclales</taxon>
        <taxon>Zoogloeaceae</taxon>
        <taxon>Parazoarcus</taxon>
    </lineage>
</organism>
<evidence type="ECO:0000313" key="2">
    <source>
        <dbReference type="Proteomes" id="UP000248259"/>
    </source>
</evidence>
<evidence type="ECO:0000313" key="1">
    <source>
        <dbReference type="EMBL" id="PZA14283.1"/>
    </source>
</evidence>
<gene>
    <name evidence="1" type="ORF">DNK49_22690</name>
</gene>
<dbReference type="RefSeq" id="WP_110530329.1">
    <property type="nucleotide sequence ID" value="NZ_QKOE01000046.1"/>
</dbReference>
<comment type="caution">
    <text evidence="1">The sequence shown here is derived from an EMBL/GenBank/DDBJ whole genome shotgun (WGS) entry which is preliminary data.</text>
</comment>
<dbReference type="Proteomes" id="UP000248259">
    <property type="component" value="Unassembled WGS sequence"/>
</dbReference>
<proteinExistence type="predicted"/>
<name>A0A323UQI5_9RHOO</name>
<sequence length="133" mass="14892">MNNKLPIFEQAVLEKLLDGDFPLLIQLRQQLARCTVAKREFTGFGFYTTLSVPADVRRTVGLDVKFGDVVGKIPELPSGAGFLLYVKNGVLDMLEGYSYDEPWPSSIDNFSLEYVKGEQRDLTALEGSLRQKS</sequence>